<dbReference type="SUPFAM" id="SSF58104">
    <property type="entry name" value="Methyl-accepting chemotaxis protein (MCP) signaling domain"/>
    <property type="match status" value="1"/>
</dbReference>
<dbReference type="Proteomes" id="UP000622653">
    <property type="component" value="Unassembled WGS sequence"/>
</dbReference>
<keyword evidence="2" id="KW-1003">Cell membrane</keyword>
<feature type="transmembrane region" description="Helical" evidence="7">
    <location>
        <begin position="9"/>
        <end position="28"/>
    </location>
</feature>
<evidence type="ECO:0000256" key="7">
    <source>
        <dbReference type="SAM" id="Phobius"/>
    </source>
</evidence>
<reference evidence="10" key="1">
    <citation type="submission" date="2020-11" db="EMBL/GenBank/DDBJ databases">
        <title>Multidrug resistant novel bacterium Savagea serpentis sp. nov., isolated from the scats of a vine snake (Ahaetulla nasuta).</title>
        <authorList>
            <person name="Venkata Ramana V."/>
            <person name="Vikas Patil S."/>
            <person name="Yogita Lugani V."/>
        </authorList>
    </citation>
    <scope>NUCLEOTIDE SEQUENCE</scope>
    <source>
        <strain evidence="10">SN6</strain>
    </source>
</reference>
<dbReference type="Gene3D" id="1.10.287.950">
    <property type="entry name" value="Methyl-accepting chemotaxis protein"/>
    <property type="match status" value="1"/>
</dbReference>
<dbReference type="PANTHER" id="PTHR32089">
    <property type="entry name" value="METHYL-ACCEPTING CHEMOTAXIS PROTEIN MCPB"/>
    <property type="match status" value="1"/>
</dbReference>
<evidence type="ECO:0000256" key="4">
    <source>
        <dbReference type="ARBA" id="ARBA00023224"/>
    </source>
</evidence>
<feature type="transmembrane region" description="Helical" evidence="7">
    <location>
        <begin position="183"/>
        <end position="203"/>
    </location>
</feature>
<dbReference type="PANTHER" id="PTHR32089:SF112">
    <property type="entry name" value="LYSOZYME-LIKE PROTEIN-RELATED"/>
    <property type="match status" value="1"/>
</dbReference>
<dbReference type="InterPro" id="IPR004089">
    <property type="entry name" value="MCPsignal_dom"/>
</dbReference>
<dbReference type="PROSITE" id="PS50885">
    <property type="entry name" value="HAMP"/>
    <property type="match status" value="1"/>
</dbReference>
<evidence type="ECO:0000313" key="10">
    <source>
        <dbReference type="EMBL" id="MBF4500740.1"/>
    </source>
</evidence>
<keyword evidence="4 6" id="KW-0807">Transducer</keyword>
<evidence type="ECO:0000256" key="2">
    <source>
        <dbReference type="ARBA" id="ARBA00022475"/>
    </source>
</evidence>
<feature type="domain" description="Methyl-accepting transducer" evidence="8">
    <location>
        <begin position="277"/>
        <end position="513"/>
    </location>
</feature>
<comment type="subcellular location">
    <subcellularLocation>
        <location evidence="1">Cell membrane</location>
    </subcellularLocation>
</comment>
<evidence type="ECO:0000259" key="8">
    <source>
        <dbReference type="PROSITE" id="PS50111"/>
    </source>
</evidence>
<evidence type="ECO:0000256" key="3">
    <source>
        <dbReference type="ARBA" id="ARBA00023136"/>
    </source>
</evidence>
<evidence type="ECO:0000256" key="1">
    <source>
        <dbReference type="ARBA" id="ARBA00004236"/>
    </source>
</evidence>
<dbReference type="InterPro" id="IPR003660">
    <property type="entry name" value="HAMP_dom"/>
</dbReference>
<dbReference type="PROSITE" id="PS50111">
    <property type="entry name" value="CHEMOTAXIS_TRANSDUC_2"/>
    <property type="match status" value="1"/>
</dbReference>
<dbReference type="InterPro" id="IPR004090">
    <property type="entry name" value="Chemotax_Me-accpt_rcpt"/>
</dbReference>
<gene>
    <name evidence="10" type="ORF">IRY55_05120</name>
</gene>
<evidence type="ECO:0000256" key="5">
    <source>
        <dbReference type="ARBA" id="ARBA00029447"/>
    </source>
</evidence>
<dbReference type="GO" id="GO:0006935">
    <property type="term" value="P:chemotaxis"/>
    <property type="evidence" value="ECO:0007669"/>
    <property type="project" value="InterPro"/>
</dbReference>
<dbReference type="SMART" id="SM00304">
    <property type="entry name" value="HAMP"/>
    <property type="match status" value="1"/>
</dbReference>
<evidence type="ECO:0000259" key="9">
    <source>
        <dbReference type="PROSITE" id="PS50885"/>
    </source>
</evidence>
<protein>
    <submittedName>
        <fullName evidence="10">Methyl-accepting chemotaxis protein</fullName>
    </submittedName>
</protein>
<sequence length="564" mass="62561">MMKSIRTKLLFSFGLIGIVILLIVSLNMKSSHMVTKQYDHVLYDNVYSMYLIDSLSLTQSQIVSNVRGYLTHKDEAFIQQFETLHETFNIQMQELHEKFPEGTDLAHAAERIDRLAGNYNTLIPDLIESYQANDFGRFQRLSTQANAMNQQFFAFVTSLKEELDAQTDVQLLELEATVKRATLLSFIIAGVGLFSGLLIILILSRSIQRPLAQTTHALKEMAQGNLALTPLTITTKDETGQMANALNSLLNTWNTVIRKVNDSSRQVAEQAEQVSANTEESLASSEMVAKTAENAMVTSDEQELYVTRSSEALEQVAQGVTQITEENVRMLASAQQMERAVSDGKHEMNEVVEQMKEIHETIQQSTSIIQQMAQKSNEIQEASALITGISEQTNLLALNAAIEAARAGEHGAGFAVVAEEVRNLAEESKRSATRIDRMILDIHQAAELAVRSIADGQQKVAVGIQHTNGSFETFQQIEQSVTDVHEQITSVSNASEQIQTMTQNVLRMANTLQSLARTASTHSQNTTAATEEQLAAIQEITASTERLHALSEQLQQEILQFKTN</sequence>
<name>A0A8J7G239_9BACL</name>
<dbReference type="PRINTS" id="PR00260">
    <property type="entry name" value="CHEMTRNSDUCR"/>
</dbReference>
<keyword evidence="11" id="KW-1185">Reference proteome</keyword>
<dbReference type="CDD" id="cd06225">
    <property type="entry name" value="HAMP"/>
    <property type="match status" value="1"/>
</dbReference>
<comment type="similarity">
    <text evidence="5">Belongs to the methyl-accepting chemotaxis (MCP) protein family.</text>
</comment>
<keyword evidence="7" id="KW-0812">Transmembrane</keyword>
<evidence type="ECO:0000256" key="6">
    <source>
        <dbReference type="PROSITE-ProRule" id="PRU00284"/>
    </source>
</evidence>
<proteinExistence type="inferred from homology"/>
<dbReference type="SMART" id="SM00283">
    <property type="entry name" value="MA"/>
    <property type="match status" value="1"/>
</dbReference>
<dbReference type="AlphaFoldDB" id="A0A8J7G239"/>
<dbReference type="EMBL" id="JADKPV010000001">
    <property type="protein sequence ID" value="MBF4500740.1"/>
    <property type="molecule type" value="Genomic_DNA"/>
</dbReference>
<dbReference type="GO" id="GO:0005886">
    <property type="term" value="C:plasma membrane"/>
    <property type="evidence" value="ECO:0007669"/>
    <property type="project" value="UniProtKB-SubCell"/>
</dbReference>
<accession>A0A8J7G239</accession>
<keyword evidence="7" id="KW-1133">Transmembrane helix</keyword>
<dbReference type="Pfam" id="PF00015">
    <property type="entry name" value="MCPsignal"/>
    <property type="match status" value="1"/>
</dbReference>
<feature type="domain" description="HAMP" evidence="9">
    <location>
        <begin position="205"/>
        <end position="258"/>
    </location>
</feature>
<dbReference type="Pfam" id="PF00672">
    <property type="entry name" value="HAMP"/>
    <property type="match status" value="1"/>
</dbReference>
<evidence type="ECO:0000313" key="11">
    <source>
        <dbReference type="Proteomes" id="UP000622653"/>
    </source>
</evidence>
<organism evidence="10 11">
    <name type="scientific">Savagea serpentis</name>
    <dbReference type="NCBI Taxonomy" id="2785297"/>
    <lineage>
        <taxon>Bacteria</taxon>
        <taxon>Bacillati</taxon>
        <taxon>Bacillota</taxon>
        <taxon>Bacilli</taxon>
        <taxon>Bacillales</taxon>
        <taxon>Caryophanaceae</taxon>
        <taxon>Savagea</taxon>
    </lineage>
</organism>
<dbReference type="Gene3D" id="6.10.340.10">
    <property type="match status" value="1"/>
</dbReference>
<dbReference type="GO" id="GO:0007165">
    <property type="term" value="P:signal transduction"/>
    <property type="evidence" value="ECO:0007669"/>
    <property type="project" value="UniProtKB-KW"/>
</dbReference>
<keyword evidence="3 7" id="KW-0472">Membrane</keyword>
<comment type="caution">
    <text evidence="10">The sequence shown here is derived from an EMBL/GenBank/DDBJ whole genome shotgun (WGS) entry which is preliminary data.</text>
</comment>
<dbReference type="GO" id="GO:0004888">
    <property type="term" value="F:transmembrane signaling receptor activity"/>
    <property type="evidence" value="ECO:0007669"/>
    <property type="project" value="InterPro"/>
</dbReference>